<feature type="transmembrane region" description="Helical" evidence="7">
    <location>
        <begin position="113"/>
        <end position="132"/>
    </location>
</feature>
<evidence type="ECO:0000256" key="1">
    <source>
        <dbReference type="ARBA" id="ARBA00004651"/>
    </source>
</evidence>
<dbReference type="AlphaFoldDB" id="A0A1I3IHM1"/>
<evidence type="ECO:0000256" key="5">
    <source>
        <dbReference type="ARBA" id="ARBA00022989"/>
    </source>
</evidence>
<dbReference type="Proteomes" id="UP000183639">
    <property type="component" value="Unassembled WGS sequence"/>
</dbReference>
<keyword evidence="6 7" id="KW-0472">Membrane</keyword>
<keyword evidence="3" id="KW-1003">Cell membrane</keyword>
<dbReference type="InterPro" id="IPR032816">
    <property type="entry name" value="VTT_dom"/>
</dbReference>
<feature type="domain" description="VTT" evidence="8">
    <location>
        <begin position="33"/>
        <end position="158"/>
    </location>
</feature>
<keyword evidence="4 7" id="KW-0812">Transmembrane</keyword>
<evidence type="ECO:0000313" key="9">
    <source>
        <dbReference type="EMBL" id="SFI47359.1"/>
    </source>
</evidence>
<evidence type="ECO:0000256" key="4">
    <source>
        <dbReference type="ARBA" id="ARBA00022692"/>
    </source>
</evidence>
<dbReference type="PANTHER" id="PTHR42709">
    <property type="entry name" value="ALKALINE PHOSPHATASE LIKE PROTEIN"/>
    <property type="match status" value="1"/>
</dbReference>
<gene>
    <name evidence="9" type="ORF">SAMN04487861_1517</name>
</gene>
<dbReference type="Pfam" id="PF09335">
    <property type="entry name" value="VTT_dom"/>
    <property type="match status" value="1"/>
</dbReference>
<dbReference type="PANTHER" id="PTHR42709:SF6">
    <property type="entry name" value="UNDECAPRENYL PHOSPHATE TRANSPORTER A"/>
    <property type="match status" value="1"/>
</dbReference>
<comment type="similarity">
    <text evidence="2">Belongs to the DedA family.</text>
</comment>
<evidence type="ECO:0000313" key="10">
    <source>
        <dbReference type="Proteomes" id="UP000183639"/>
    </source>
</evidence>
<organism evidence="9 10">
    <name type="scientific">Selenomonas ruminantium</name>
    <dbReference type="NCBI Taxonomy" id="971"/>
    <lineage>
        <taxon>Bacteria</taxon>
        <taxon>Bacillati</taxon>
        <taxon>Bacillota</taxon>
        <taxon>Negativicutes</taxon>
        <taxon>Selenomonadales</taxon>
        <taxon>Selenomonadaceae</taxon>
        <taxon>Selenomonas</taxon>
    </lineage>
</organism>
<evidence type="ECO:0000256" key="3">
    <source>
        <dbReference type="ARBA" id="ARBA00022475"/>
    </source>
</evidence>
<dbReference type="InterPro" id="IPR051311">
    <property type="entry name" value="DedA_domain"/>
</dbReference>
<keyword evidence="5 7" id="KW-1133">Transmembrane helix</keyword>
<dbReference type="GO" id="GO:0005886">
    <property type="term" value="C:plasma membrane"/>
    <property type="evidence" value="ECO:0007669"/>
    <property type="project" value="UniProtKB-SubCell"/>
</dbReference>
<dbReference type="RefSeq" id="WP_075445878.1">
    <property type="nucleotide sequence ID" value="NZ_FOQK01000051.1"/>
</dbReference>
<feature type="transmembrane region" description="Helical" evidence="7">
    <location>
        <begin position="7"/>
        <end position="25"/>
    </location>
</feature>
<evidence type="ECO:0000256" key="7">
    <source>
        <dbReference type="SAM" id="Phobius"/>
    </source>
</evidence>
<reference evidence="9 10" key="1">
    <citation type="submission" date="2016-10" db="EMBL/GenBank/DDBJ databases">
        <authorList>
            <person name="de Groot N.N."/>
        </authorList>
    </citation>
    <scope>NUCLEOTIDE SEQUENCE [LARGE SCALE GENOMIC DNA]</scope>
    <source>
        <strain evidence="9 10">Z108</strain>
    </source>
</reference>
<dbReference type="EMBL" id="FOQK01000051">
    <property type="protein sequence ID" value="SFI47359.1"/>
    <property type="molecule type" value="Genomic_DNA"/>
</dbReference>
<feature type="transmembrane region" description="Helical" evidence="7">
    <location>
        <begin position="54"/>
        <end position="74"/>
    </location>
</feature>
<evidence type="ECO:0000256" key="2">
    <source>
        <dbReference type="ARBA" id="ARBA00010792"/>
    </source>
</evidence>
<evidence type="ECO:0000256" key="6">
    <source>
        <dbReference type="ARBA" id="ARBA00023136"/>
    </source>
</evidence>
<accession>A0A1I3IHM1</accession>
<feature type="transmembrane region" description="Helical" evidence="7">
    <location>
        <begin position="167"/>
        <end position="192"/>
    </location>
</feature>
<name>A0A1I3IHM1_SELRU</name>
<evidence type="ECO:0000259" key="8">
    <source>
        <dbReference type="Pfam" id="PF09335"/>
    </source>
</evidence>
<sequence>MEHFSTLFLEFIASWGYVAVAILMAAENACIPIPSELILGFAGYLIFADQMTFAGALTAGMVGGMAGSIFAYAVGHKGGRTFVDEYGHYFFVKKSHVDIAQNWFDKYGLKAVFFSRMLPVVRTFISLPAGFAHVDMKKFLMLTFAGSLPWTALILAAGMMLGKSWQIMLAYGHTASLVFVGICAVVIAVMYIRYRRKKNARERVELSEDTE</sequence>
<feature type="transmembrane region" description="Helical" evidence="7">
    <location>
        <begin position="139"/>
        <end position="161"/>
    </location>
</feature>
<protein>
    <submittedName>
        <fullName evidence="9">Membrane protein DedA, SNARE-associated domain</fullName>
    </submittedName>
</protein>
<feature type="transmembrane region" description="Helical" evidence="7">
    <location>
        <begin position="31"/>
        <end position="47"/>
    </location>
</feature>
<dbReference type="OrthoDB" id="9813426at2"/>
<proteinExistence type="inferred from homology"/>
<comment type="subcellular location">
    <subcellularLocation>
        <location evidence="1">Cell membrane</location>
        <topology evidence="1">Multi-pass membrane protein</topology>
    </subcellularLocation>
</comment>